<evidence type="ECO:0000313" key="1">
    <source>
        <dbReference type="EMBL" id="KAF2216111.1"/>
    </source>
</evidence>
<dbReference type="AlphaFoldDB" id="A0A6A6FRR5"/>
<gene>
    <name evidence="1" type="ORF">CERZMDRAFT_94490</name>
</gene>
<proteinExistence type="predicted"/>
<sequence>MAMPTLKQVGHELIPTTTPTAPAAMSERAVHGLKFPSAGPLFPSAKTFWRSGAFSFSRDTAIA</sequence>
<accession>A0A6A6FRR5</accession>
<dbReference type="Proteomes" id="UP000799539">
    <property type="component" value="Unassembled WGS sequence"/>
</dbReference>
<dbReference type="EMBL" id="ML992665">
    <property type="protein sequence ID" value="KAF2216111.1"/>
    <property type="molecule type" value="Genomic_DNA"/>
</dbReference>
<organism evidence="1 2">
    <name type="scientific">Cercospora zeae-maydis SCOH1-5</name>
    <dbReference type="NCBI Taxonomy" id="717836"/>
    <lineage>
        <taxon>Eukaryota</taxon>
        <taxon>Fungi</taxon>
        <taxon>Dikarya</taxon>
        <taxon>Ascomycota</taxon>
        <taxon>Pezizomycotina</taxon>
        <taxon>Dothideomycetes</taxon>
        <taxon>Dothideomycetidae</taxon>
        <taxon>Mycosphaerellales</taxon>
        <taxon>Mycosphaerellaceae</taxon>
        <taxon>Cercospora</taxon>
    </lineage>
</organism>
<evidence type="ECO:0000313" key="2">
    <source>
        <dbReference type="Proteomes" id="UP000799539"/>
    </source>
</evidence>
<reference evidence="1" key="1">
    <citation type="journal article" date="2020" name="Stud. Mycol.">
        <title>101 Dothideomycetes genomes: a test case for predicting lifestyles and emergence of pathogens.</title>
        <authorList>
            <person name="Haridas S."/>
            <person name="Albert R."/>
            <person name="Binder M."/>
            <person name="Bloem J."/>
            <person name="Labutti K."/>
            <person name="Salamov A."/>
            <person name="Andreopoulos B."/>
            <person name="Baker S."/>
            <person name="Barry K."/>
            <person name="Bills G."/>
            <person name="Bluhm B."/>
            <person name="Cannon C."/>
            <person name="Castanera R."/>
            <person name="Culley D."/>
            <person name="Daum C."/>
            <person name="Ezra D."/>
            <person name="Gonzalez J."/>
            <person name="Henrissat B."/>
            <person name="Kuo A."/>
            <person name="Liang C."/>
            <person name="Lipzen A."/>
            <person name="Lutzoni F."/>
            <person name="Magnuson J."/>
            <person name="Mondo S."/>
            <person name="Nolan M."/>
            <person name="Ohm R."/>
            <person name="Pangilinan J."/>
            <person name="Park H.-J."/>
            <person name="Ramirez L."/>
            <person name="Alfaro M."/>
            <person name="Sun H."/>
            <person name="Tritt A."/>
            <person name="Yoshinaga Y."/>
            <person name="Zwiers L.-H."/>
            <person name="Turgeon B."/>
            <person name="Goodwin S."/>
            <person name="Spatafora J."/>
            <person name="Crous P."/>
            <person name="Grigoriev I."/>
        </authorList>
    </citation>
    <scope>NUCLEOTIDE SEQUENCE</scope>
    <source>
        <strain evidence="1">SCOH1-5</strain>
    </source>
</reference>
<name>A0A6A6FRR5_9PEZI</name>
<protein>
    <submittedName>
        <fullName evidence="1">Uncharacterized protein</fullName>
    </submittedName>
</protein>
<keyword evidence="2" id="KW-1185">Reference proteome</keyword>